<evidence type="ECO:0008006" key="4">
    <source>
        <dbReference type="Google" id="ProtNLM"/>
    </source>
</evidence>
<organism evidence="2 3">
    <name type="scientific">Rhodovulum kholense</name>
    <dbReference type="NCBI Taxonomy" id="453584"/>
    <lineage>
        <taxon>Bacteria</taxon>
        <taxon>Pseudomonadati</taxon>
        <taxon>Pseudomonadota</taxon>
        <taxon>Alphaproteobacteria</taxon>
        <taxon>Rhodobacterales</taxon>
        <taxon>Paracoccaceae</taxon>
        <taxon>Rhodovulum</taxon>
    </lineage>
</organism>
<feature type="signal peptide" evidence="1">
    <location>
        <begin position="1"/>
        <end position="19"/>
    </location>
</feature>
<gene>
    <name evidence="2" type="ORF">C8N38_101349</name>
</gene>
<dbReference type="AlphaFoldDB" id="A0A8E2VMW5"/>
<keyword evidence="3" id="KW-1185">Reference proteome</keyword>
<evidence type="ECO:0000313" key="3">
    <source>
        <dbReference type="Proteomes" id="UP000244037"/>
    </source>
</evidence>
<evidence type="ECO:0000313" key="2">
    <source>
        <dbReference type="EMBL" id="PTW52045.1"/>
    </source>
</evidence>
<evidence type="ECO:0000256" key="1">
    <source>
        <dbReference type="SAM" id="SignalP"/>
    </source>
</evidence>
<comment type="caution">
    <text evidence="2">The sequence shown here is derived from an EMBL/GenBank/DDBJ whole genome shotgun (WGS) entry which is preliminary data.</text>
</comment>
<name>A0A8E2VMW5_9RHOB</name>
<sequence length="110" mass="11718">MRPILLAALTAFALTPALAAASPGHCPPGLAKKSPACVPPGQARKGAELGHGIVAGSPVDGRYRYLTDPRRYRLDPQGSYYVRDDGWVVRVDPETRKVLDLIGAIDALVN</sequence>
<dbReference type="Gene3D" id="3.10.450.160">
    <property type="entry name" value="inner membrane protein cigr"/>
    <property type="match status" value="1"/>
</dbReference>
<dbReference type="EMBL" id="QAYC01000001">
    <property type="protein sequence ID" value="PTW52045.1"/>
    <property type="molecule type" value="Genomic_DNA"/>
</dbReference>
<proteinExistence type="predicted"/>
<dbReference type="RefSeq" id="WP_108023307.1">
    <property type="nucleotide sequence ID" value="NZ_QAYC01000001.1"/>
</dbReference>
<dbReference type="Proteomes" id="UP000244037">
    <property type="component" value="Unassembled WGS sequence"/>
</dbReference>
<feature type="chain" id="PRO_5034353155" description="Excinuclease ABC subunit A" evidence="1">
    <location>
        <begin position="20"/>
        <end position="110"/>
    </location>
</feature>
<dbReference type="OrthoDB" id="7666115at2"/>
<protein>
    <recommendedName>
        <fullName evidence="4">Excinuclease ABC subunit A</fullName>
    </recommendedName>
</protein>
<reference evidence="2 3" key="1">
    <citation type="submission" date="2018-04" db="EMBL/GenBank/DDBJ databases">
        <title>Genomic Encyclopedia of Archaeal and Bacterial Type Strains, Phase II (KMG-II): from individual species to whole genera.</title>
        <authorList>
            <person name="Goeker M."/>
        </authorList>
    </citation>
    <scope>NUCLEOTIDE SEQUENCE [LARGE SCALE GENOMIC DNA]</scope>
    <source>
        <strain evidence="2 3">DSM 19783</strain>
    </source>
</reference>
<keyword evidence="1" id="KW-0732">Signal</keyword>
<accession>A0A8E2VMW5</accession>